<evidence type="ECO:0000313" key="1">
    <source>
        <dbReference type="EMBL" id="SLK08979.1"/>
    </source>
</evidence>
<dbReference type="EMBL" id="FVZE01000009">
    <property type="protein sequence ID" value="SLK08979.1"/>
    <property type="molecule type" value="Genomic_DNA"/>
</dbReference>
<organism evidence="1 2">
    <name type="scientific">Novosphingobium mathurense</name>
    <dbReference type="NCBI Taxonomy" id="428990"/>
    <lineage>
        <taxon>Bacteria</taxon>
        <taxon>Pseudomonadati</taxon>
        <taxon>Pseudomonadota</taxon>
        <taxon>Alphaproteobacteria</taxon>
        <taxon>Sphingomonadales</taxon>
        <taxon>Sphingomonadaceae</taxon>
        <taxon>Novosphingobium</taxon>
    </lineage>
</organism>
<dbReference type="STRING" id="428990.SAMN06295987_10955"/>
<dbReference type="RefSeq" id="WP_079731626.1">
    <property type="nucleotide sequence ID" value="NZ_FVZE01000009.1"/>
</dbReference>
<name>A0A1U6ILT7_9SPHN</name>
<dbReference type="AlphaFoldDB" id="A0A1U6ILT7"/>
<proteinExistence type="predicted"/>
<accession>A0A1U6ILT7</accession>
<keyword evidence="2" id="KW-1185">Reference proteome</keyword>
<evidence type="ECO:0000313" key="2">
    <source>
        <dbReference type="Proteomes" id="UP000190989"/>
    </source>
</evidence>
<sequence length="198" mass="22071">MTSLADQILERLDAGQILNRRELQLDADYDSVGRTLRQLIKDKRVERVARGQYRKATTGKRAPITGTIADAIARKVSRSKRNVFLRRDFAPLGSYDAIGRALRQQAKNGQLVQIGYGLYAKAEVSPFTGKPVPIVGIKKLATEALGRLGKKVAPSSFEDAYNRGRSTQVPTGRTITVEDRIRRKIGYNGNYVVLERAR</sequence>
<reference evidence="2" key="1">
    <citation type="submission" date="2017-02" db="EMBL/GenBank/DDBJ databases">
        <authorList>
            <person name="Varghese N."/>
            <person name="Submissions S."/>
        </authorList>
    </citation>
    <scope>NUCLEOTIDE SEQUENCE [LARGE SCALE GENOMIC DNA]</scope>
    <source>
        <strain evidence="2">SM117</strain>
    </source>
</reference>
<dbReference type="Proteomes" id="UP000190989">
    <property type="component" value="Unassembled WGS sequence"/>
</dbReference>
<gene>
    <name evidence="1" type="ORF">SAMN06295987_10955</name>
</gene>
<evidence type="ECO:0008006" key="3">
    <source>
        <dbReference type="Google" id="ProtNLM"/>
    </source>
</evidence>
<protein>
    <recommendedName>
        <fullName evidence="3">Transcriptional regulator, AbiEi antitoxin, Type IV TA system</fullName>
    </recommendedName>
</protein>